<evidence type="ECO:0000313" key="3">
    <source>
        <dbReference type="Proteomes" id="UP001305815"/>
    </source>
</evidence>
<dbReference type="Proteomes" id="UP001305815">
    <property type="component" value="Chromosome"/>
</dbReference>
<keyword evidence="1" id="KW-0472">Membrane</keyword>
<dbReference type="EMBL" id="AP027742">
    <property type="protein sequence ID" value="BDZ78516.1"/>
    <property type="molecule type" value="Genomic_DNA"/>
</dbReference>
<name>A0ABM8I5U1_9FIRM</name>
<sequence length="201" mass="22626">MKTAVNRMENLLLSIRPSASLEYQKHYSFPSLVLIFFTFSGIGWLWEVLLHLVMDGMFINRGVLTGPWLPIYGTGGVLILLVLKKWQDRPLRLFGMTMLLCGIIEYFSGLALETLFQVRWWNYSDMLFEIQGRVCLTGLLIFGIGGLAIVYIIAPKLEGIFSRIPQKYLCLLCAALLLIFAADIAVSFLHPNTGFGITTAI</sequence>
<evidence type="ECO:0008006" key="4">
    <source>
        <dbReference type="Google" id="ProtNLM"/>
    </source>
</evidence>
<evidence type="ECO:0000256" key="1">
    <source>
        <dbReference type="SAM" id="Phobius"/>
    </source>
</evidence>
<dbReference type="InterPro" id="IPR010540">
    <property type="entry name" value="CmpB_TMEM229"/>
</dbReference>
<accession>A0ABM8I5U1</accession>
<dbReference type="RefSeq" id="WP_256193050.1">
    <property type="nucleotide sequence ID" value="NZ_AP027742.1"/>
</dbReference>
<proteinExistence type="predicted"/>
<reference evidence="3" key="1">
    <citation type="journal article" date="2023" name="Int. J. Syst. Evol. Microbiol.">
        <title>Claveliimonas bilis gen. nov., sp. nov., deoxycholic acid-producing bacteria isolated from human faeces, and reclassification of Sellimonas monacensis Zenner et al. 2021 as Claveliimonas monacensis comb. nov.</title>
        <authorList>
            <person name="Hisatomi A."/>
            <person name="Kastawa N.W.E.P.G."/>
            <person name="Song I."/>
            <person name="Ohkuma M."/>
            <person name="Fukiya S."/>
            <person name="Sakamoto M."/>
        </authorList>
    </citation>
    <scope>NUCLEOTIDE SEQUENCE [LARGE SCALE GENOMIC DNA]</scope>
    <source>
        <strain evidence="3">12BBH14</strain>
    </source>
</reference>
<feature type="transmembrane region" description="Helical" evidence="1">
    <location>
        <begin position="166"/>
        <end position="189"/>
    </location>
</feature>
<keyword evidence="1" id="KW-1133">Transmembrane helix</keyword>
<feature type="transmembrane region" description="Helical" evidence="1">
    <location>
        <begin position="90"/>
        <end position="110"/>
    </location>
</feature>
<gene>
    <name evidence="2" type="ORF">Lac1_26990</name>
</gene>
<feature type="transmembrane region" description="Helical" evidence="1">
    <location>
        <begin position="130"/>
        <end position="154"/>
    </location>
</feature>
<feature type="transmembrane region" description="Helical" evidence="1">
    <location>
        <begin position="27"/>
        <end position="46"/>
    </location>
</feature>
<dbReference type="Pfam" id="PF06541">
    <property type="entry name" value="ABC_trans_CmpB"/>
    <property type="match status" value="1"/>
</dbReference>
<feature type="transmembrane region" description="Helical" evidence="1">
    <location>
        <begin position="66"/>
        <end position="83"/>
    </location>
</feature>
<evidence type="ECO:0000313" key="2">
    <source>
        <dbReference type="EMBL" id="BDZ78516.1"/>
    </source>
</evidence>
<organism evidence="2 3">
    <name type="scientific">Claveliimonas bilis</name>
    <dbReference type="NCBI Taxonomy" id="3028070"/>
    <lineage>
        <taxon>Bacteria</taxon>
        <taxon>Bacillati</taxon>
        <taxon>Bacillota</taxon>
        <taxon>Clostridia</taxon>
        <taxon>Lachnospirales</taxon>
        <taxon>Lachnospiraceae</taxon>
        <taxon>Claveliimonas</taxon>
    </lineage>
</organism>
<keyword evidence="1" id="KW-0812">Transmembrane</keyword>
<keyword evidence="3" id="KW-1185">Reference proteome</keyword>
<protein>
    <recommendedName>
        <fullName evidence="4">ABC transporter permease</fullName>
    </recommendedName>
</protein>